<dbReference type="GO" id="GO:0006950">
    <property type="term" value="P:response to stress"/>
    <property type="evidence" value="ECO:0007669"/>
    <property type="project" value="UniProtKB-ARBA"/>
</dbReference>
<evidence type="ECO:0000256" key="3">
    <source>
        <dbReference type="SAM" id="MobiDB-lite"/>
    </source>
</evidence>
<evidence type="ECO:0000256" key="2">
    <source>
        <dbReference type="ARBA" id="ARBA00023242"/>
    </source>
</evidence>
<feature type="compositionally biased region" description="Low complexity" evidence="3">
    <location>
        <begin position="39"/>
        <end position="75"/>
    </location>
</feature>
<feature type="region of interest" description="Disordered" evidence="3">
    <location>
        <begin position="39"/>
        <end position="82"/>
    </location>
</feature>
<evidence type="ECO:0000256" key="1">
    <source>
        <dbReference type="ARBA" id="ARBA00004123"/>
    </source>
</evidence>
<dbReference type="PANTHER" id="PTHR33172:SF103">
    <property type="entry name" value="PROTEIN OXIDATIVE STRESS 3"/>
    <property type="match status" value="1"/>
</dbReference>
<proteinExistence type="predicted"/>
<organism evidence="4 5">
    <name type="scientific">Spinacia oleracea</name>
    <name type="common">Spinach</name>
    <dbReference type="NCBI Taxonomy" id="3562"/>
    <lineage>
        <taxon>Eukaryota</taxon>
        <taxon>Viridiplantae</taxon>
        <taxon>Streptophyta</taxon>
        <taxon>Embryophyta</taxon>
        <taxon>Tracheophyta</taxon>
        <taxon>Spermatophyta</taxon>
        <taxon>Magnoliopsida</taxon>
        <taxon>eudicotyledons</taxon>
        <taxon>Gunneridae</taxon>
        <taxon>Pentapetalae</taxon>
        <taxon>Caryophyllales</taxon>
        <taxon>Chenopodiaceae</taxon>
        <taxon>Chenopodioideae</taxon>
        <taxon>Anserineae</taxon>
        <taxon>Spinacia</taxon>
    </lineage>
</organism>
<evidence type="ECO:0000313" key="4">
    <source>
        <dbReference type="Proteomes" id="UP000813463"/>
    </source>
</evidence>
<dbReference type="RefSeq" id="XP_021857668.2">
    <property type="nucleotide sequence ID" value="XM_022001976.2"/>
</dbReference>
<dbReference type="PANTHER" id="PTHR33172">
    <property type="entry name" value="OS08G0516900 PROTEIN"/>
    <property type="match status" value="1"/>
</dbReference>
<dbReference type="AlphaFoldDB" id="A0A9R0IXW7"/>
<keyword evidence="4" id="KW-1185">Reference proteome</keyword>
<accession>A0A9R0IXW7</accession>
<reference evidence="4" key="1">
    <citation type="journal article" date="2021" name="Nat. Commun.">
        <title>Genomic analyses provide insights into spinach domestication and the genetic basis of agronomic traits.</title>
        <authorList>
            <person name="Cai X."/>
            <person name="Sun X."/>
            <person name="Xu C."/>
            <person name="Sun H."/>
            <person name="Wang X."/>
            <person name="Ge C."/>
            <person name="Zhang Z."/>
            <person name="Wang Q."/>
            <person name="Fei Z."/>
            <person name="Jiao C."/>
            <person name="Wang Q."/>
        </authorList>
    </citation>
    <scope>NUCLEOTIDE SEQUENCE [LARGE SCALE GENOMIC DNA]</scope>
    <source>
        <strain evidence="4">cv. Varoflay</strain>
    </source>
</reference>
<name>A0A9R0IXW7_SPIOL</name>
<keyword evidence="2" id="KW-0539">Nucleus</keyword>
<evidence type="ECO:0000313" key="5">
    <source>
        <dbReference type="RefSeq" id="XP_021857668.2"/>
    </source>
</evidence>
<dbReference type="Proteomes" id="UP000813463">
    <property type="component" value="Chromosome 4"/>
</dbReference>
<protein>
    <submittedName>
        <fullName evidence="5">Protein OXIDATIVE STRESS 3</fullName>
    </submittedName>
</protein>
<sequence>MEATHRMGLYHMKVTHDEEHKLMSMLGGFHDHHDDTFISESSSSSFEDSNNSMESSSSDLLDDASSSSSTSSSSSPRQSNGPLYELSELMNQLPIKRGLSKFYQGKSQSFTSLAKVASLEDLAKKDTPYQRRLKACKSYGGGLNNYRSPKAGISKKVSKGSLSNFSCLSRKSSFIGSCRPPLSRVQTTF</sequence>
<dbReference type="InterPro" id="IPR051992">
    <property type="entry name" value="OxStress_Response_Reg"/>
</dbReference>
<reference evidence="5" key="2">
    <citation type="submission" date="2025-08" db="UniProtKB">
        <authorList>
            <consortium name="RefSeq"/>
        </authorList>
    </citation>
    <scope>IDENTIFICATION</scope>
    <source>
        <tissue evidence="5">Leaf</tissue>
    </source>
</reference>
<dbReference type="KEGG" id="soe:110796888"/>
<comment type="subcellular location">
    <subcellularLocation>
        <location evidence="1">Nucleus</location>
    </subcellularLocation>
</comment>
<gene>
    <name evidence="5" type="primary">LOC110796888</name>
</gene>
<dbReference type="GO" id="GO:0005634">
    <property type="term" value="C:nucleus"/>
    <property type="evidence" value="ECO:0007669"/>
    <property type="project" value="UniProtKB-SubCell"/>
</dbReference>
<dbReference type="GeneID" id="110796888"/>